<comment type="caution">
    <text evidence="1">The sequence shown here is derived from an EMBL/GenBank/DDBJ whole genome shotgun (WGS) entry which is preliminary data.</text>
</comment>
<reference evidence="1 2" key="1">
    <citation type="submission" date="2021-04" db="EMBL/GenBank/DDBJ databases">
        <title>Draft genome sequence of Paenibacillus cisolokensis, LC2-13A.</title>
        <authorList>
            <person name="Uke A."/>
            <person name="Chhe C."/>
            <person name="Baramee S."/>
            <person name="Kosugi A."/>
        </authorList>
    </citation>
    <scope>NUCLEOTIDE SEQUENCE [LARGE SCALE GENOMIC DNA]</scope>
    <source>
        <strain evidence="1 2">LC2-13A</strain>
    </source>
</reference>
<dbReference type="EMBL" id="BOVJ01000109">
    <property type="protein sequence ID" value="GIQ64862.1"/>
    <property type="molecule type" value="Genomic_DNA"/>
</dbReference>
<dbReference type="Proteomes" id="UP000680304">
    <property type="component" value="Unassembled WGS sequence"/>
</dbReference>
<organism evidence="1 2">
    <name type="scientific">Paenibacillus cisolokensis</name>
    <dbReference type="NCBI Taxonomy" id="1658519"/>
    <lineage>
        <taxon>Bacteria</taxon>
        <taxon>Bacillati</taxon>
        <taxon>Bacillota</taxon>
        <taxon>Bacilli</taxon>
        <taxon>Bacillales</taxon>
        <taxon>Paenibacillaceae</taxon>
        <taxon>Paenibacillus</taxon>
    </lineage>
</organism>
<name>A0ABQ4N9F2_9BACL</name>
<evidence type="ECO:0000313" key="1">
    <source>
        <dbReference type="EMBL" id="GIQ64862.1"/>
    </source>
</evidence>
<keyword evidence="2" id="KW-1185">Reference proteome</keyword>
<sequence length="58" mass="6407">MGKQRMSLWNGSPPRVLVCGFALIILLGTVLLSLPIAVEGEQRLRLIDAFLRPLPQHA</sequence>
<protein>
    <submittedName>
        <fullName evidence="1">Uncharacterized protein</fullName>
    </submittedName>
</protein>
<evidence type="ECO:0000313" key="2">
    <source>
        <dbReference type="Proteomes" id="UP000680304"/>
    </source>
</evidence>
<proteinExistence type="predicted"/>
<accession>A0ABQ4N9F2</accession>
<gene>
    <name evidence="1" type="ORF">PACILC2_34300</name>
</gene>